<accession>A0A2R4XJ40</accession>
<dbReference type="EMBL" id="CP028901">
    <property type="protein sequence ID" value="AWB33763.1"/>
    <property type="molecule type" value="Genomic_DNA"/>
</dbReference>
<dbReference type="RefSeq" id="WP_108621192.1">
    <property type="nucleotide sequence ID" value="NZ_CP028901.1"/>
</dbReference>
<evidence type="ECO:0000313" key="8">
    <source>
        <dbReference type="Proteomes" id="UP000244571"/>
    </source>
</evidence>
<evidence type="ECO:0000256" key="1">
    <source>
        <dbReference type="ARBA" id="ARBA00007074"/>
    </source>
</evidence>
<comment type="similarity">
    <text evidence="1">Belongs to the peptidase C40 family.</text>
</comment>
<dbReference type="OrthoDB" id="9807055at2"/>
<reference evidence="7 8" key="1">
    <citation type="submission" date="2018-04" db="EMBL/GenBank/DDBJ databases">
        <title>Bordetella sp. HZ20 isolated from seawater.</title>
        <authorList>
            <person name="Sun C."/>
        </authorList>
    </citation>
    <scope>NUCLEOTIDE SEQUENCE [LARGE SCALE GENOMIC DNA]</scope>
    <source>
        <strain evidence="7 8">HZ20</strain>
    </source>
</reference>
<evidence type="ECO:0000256" key="2">
    <source>
        <dbReference type="ARBA" id="ARBA00022670"/>
    </source>
</evidence>
<dbReference type="InterPro" id="IPR038765">
    <property type="entry name" value="Papain-like_cys_pep_sf"/>
</dbReference>
<dbReference type="PANTHER" id="PTHR47053">
    <property type="entry name" value="MUREIN DD-ENDOPEPTIDASE MEPH-RELATED"/>
    <property type="match status" value="1"/>
</dbReference>
<dbReference type="PROSITE" id="PS51935">
    <property type="entry name" value="NLPC_P60"/>
    <property type="match status" value="1"/>
</dbReference>
<gene>
    <name evidence="7" type="ORF">DBV39_08650</name>
</gene>
<keyword evidence="8" id="KW-1185">Reference proteome</keyword>
<evidence type="ECO:0000256" key="4">
    <source>
        <dbReference type="ARBA" id="ARBA00022807"/>
    </source>
</evidence>
<evidence type="ECO:0000313" key="7">
    <source>
        <dbReference type="EMBL" id="AWB33763.1"/>
    </source>
</evidence>
<dbReference type="SUPFAM" id="SSF54001">
    <property type="entry name" value="Cysteine proteinases"/>
    <property type="match status" value="1"/>
</dbReference>
<evidence type="ECO:0000256" key="5">
    <source>
        <dbReference type="SAM" id="SignalP"/>
    </source>
</evidence>
<feature type="signal peptide" evidence="5">
    <location>
        <begin position="1"/>
        <end position="27"/>
    </location>
</feature>
<keyword evidence="2" id="KW-0645">Protease</keyword>
<dbReference type="InterPro" id="IPR000064">
    <property type="entry name" value="NLP_P60_dom"/>
</dbReference>
<dbReference type="PANTHER" id="PTHR47053:SF1">
    <property type="entry name" value="MUREIN DD-ENDOPEPTIDASE MEPH-RELATED"/>
    <property type="match status" value="1"/>
</dbReference>
<dbReference type="AlphaFoldDB" id="A0A2R4XJ40"/>
<keyword evidence="3" id="KW-0378">Hydrolase</keyword>
<dbReference type="KEGG" id="boz:DBV39_08650"/>
<dbReference type="InterPro" id="IPR051202">
    <property type="entry name" value="Peptidase_C40"/>
</dbReference>
<evidence type="ECO:0000256" key="3">
    <source>
        <dbReference type="ARBA" id="ARBA00022801"/>
    </source>
</evidence>
<sequence>MIRCKTISRRWVLPVIMVAAVFMSGCATNSGELAQGWPGSDRPRTTVDSTTTGILDPITAIAAAQHPLSKQALQQIGIRYRYGGTSPDNGFDCSGLVHYSAMESLGLRLPRRSTEIARSGKPVKRQELSVGDLVFFNTLGARYSHVGIYVGSNMFVHAPSSGGVVRLENMTAPYWNKRFTGGRRIDPVMIANR</sequence>
<evidence type="ECO:0000259" key="6">
    <source>
        <dbReference type="PROSITE" id="PS51935"/>
    </source>
</evidence>
<feature type="chain" id="PRO_5015342673" description="NlpC/P60 domain-containing protein" evidence="5">
    <location>
        <begin position="28"/>
        <end position="193"/>
    </location>
</feature>
<organism evidence="7 8">
    <name type="scientific">Orrella marina</name>
    <dbReference type="NCBI Taxonomy" id="2163011"/>
    <lineage>
        <taxon>Bacteria</taxon>
        <taxon>Pseudomonadati</taxon>
        <taxon>Pseudomonadota</taxon>
        <taxon>Betaproteobacteria</taxon>
        <taxon>Burkholderiales</taxon>
        <taxon>Alcaligenaceae</taxon>
        <taxon>Orrella</taxon>
    </lineage>
</organism>
<dbReference type="GO" id="GO:0006508">
    <property type="term" value="P:proteolysis"/>
    <property type="evidence" value="ECO:0007669"/>
    <property type="project" value="UniProtKB-KW"/>
</dbReference>
<dbReference type="Proteomes" id="UP000244571">
    <property type="component" value="Chromosome"/>
</dbReference>
<dbReference type="Gene3D" id="3.90.1720.10">
    <property type="entry name" value="endopeptidase domain like (from Nostoc punctiforme)"/>
    <property type="match status" value="1"/>
</dbReference>
<keyword evidence="5" id="KW-0732">Signal</keyword>
<feature type="domain" description="NlpC/P60" evidence="6">
    <location>
        <begin position="62"/>
        <end position="186"/>
    </location>
</feature>
<dbReference type="GO" id="GO:0008234">
    <property type="term" value="F:cysteine-type peptidase activity"/>
    <property type="evidence" value="ECO:0007669"/>
    <property type="project" value="UniProtKB-KW"/>
</dbReference>
<keyword evidence="4" id="KW-0788">Thiol protease</keyword>
<name>A0A2R4XJ40_9BURK</name>
<proteinExistence type="inferred from homology"/>
<protein>
    <recommendedName>
        <fullName evidence="6">NlpC/P60 domain-containing protein</fullName>
    </recommendedName>
</protein>
<dbReference type="Pfam" id="PF00877">
    <property type="entry name" value="NLPC_P60"/>
    <property type="match status" value="1"/>
</dbReference>
<dbReference type="PROSITE" id="PS51257">
    <property type="entry name" value="PROKAR_LIPOPROTEIN"/>
    <property type="match status" value="1"/>
</dbReference>